<dbReference type="RefSeq" id="WP_229917472.1">
    <property type="nucleotide sequence ID" value="NZ_BMVN01000030.1"/>
</dbReference>
<evidence type="ECO:0000259" key="1">
    <source>
        <dbReference type="PROSITE" id="PS50943"/>
    </source>
</evidence>
<dbReference type="InterPro" id="IPR010982">
    <property type="entry name" value="Lambda_DNA-bd_dom_sf"/>
</dbReference>
<sequence length="475" mass="51607">MSARSTGSRAARDALRKKMRDLGIPTSSIAQEMRARFGFRIREAWRHAHGWSQQEVADRLADHFARRPGQPVWVDASMVGKWEKWPVTSDRRPRVAVLLALADIYDCPVTDLLDLEDRRALPPDDIEVLTRLEPVEPSGAELLRLAADESLTWSRWAETSNVGEVSIAQLLAAVRSLSSEYLKPGASPMLLFSRARILRDQVFALLEGHQRPHETRDLYRISGYTCALLAWISSDLGCLPEAEAQGLTAWLCAELSGDATLRAWVLSVRSKTAFWDGRLKDAVTHAQRGAACAPAGSATVLLACQEADAWSALGATAEATAALGRAADARQALRPRDEIGGLFACDQARQHNYVAAVQLRLERPVQALHAADQALAQMRSQPVRAYGTLAQTHISKAAAHLAQGQADGAHEALLPVLALAPEHRLATVTQRVTELGAGLGPRSGQDAVGLRAAIDAWRSDTISRRLALSPGRGLD</sequence>
<dbReference type="SUPFAM" id="SSF47413">
    <property type="entry name" value="lambda repressor-like DNA-binding domains"/>
    <property type="match status" value="1"/>
</dbReference>
<evidence type="ECO:0000313" key="3">
    <source>
        <dbReference type="Proteomes" id="UP000653644"/>
    </source>
</evidence>
<proteinExistence type="predicted"/>
<feature type="domain" description="HTH cro/C1-type" evidence="1">
    <location>
        <begin position="91"/>
        <end position="112"/>
    </location>
</feature>
<dbReference type="InterPro" id="IPR001387">
    <property type="entry name" value="Cro/C1-type_HTH"/>
</dbReference>
<dbReference type="Gene3D" id="1.25.40.10">
    <property type="entry name" value="Tetratricopeptide repeat domain"/>
    <property type="match status" value="1"/>
</dbReference>
<keyword evidence="3" id="KW-1185">Reference proteome</keyword>
<dbReference type="InterPro" id="IPR011990">
    <property type="entry name" value="TPR-like_helical_dom_sf"/>
</dbReference>
<protein>
    <recommendedName>
        <fullName evidence="1">HTH cro/C1-type domain-containing protein</fullName>
    </recommendedName>
</protein>
<dbReference type="CDD" id="cd00093">
    <property type="entry name" value="HTH_XRE"/>
    <property type="match status" value="1"/>
</dbReference>
<gene>
    <name evidence="2" type="ORF">GCM10010345_65280</name>
</gene>
<accession>A0ABQ3D1T8</accession>
<reference evidence="3" key="1">
    <citation type="journal article" date="2019" name="Int. J. Syst. Evol. Microbiol.">
        <title>The Global Catalogue of Microorganisms (GCM) 10K type strain sequencing project: providing services to taxonomists for standard genome sequencing and annotation.</title>
        <authorList>
            <consortium name="The Broad Institute Genomics Platform"/>
            <consortium name="The Broad Institute Genome Sequencing Center for Infectious Disease"/>
            <person name="Wu L."/>
            <person name="Ma J."/>
        </authorList>
    </citation>
    <scope>NUCLEOTIDE SEQUENCE [LARGE SCALE GENOMIC DNA]</scope>
    <source>
        <strain evidence="3">JCM 4733</strain>
    </source>
</reference>
<comment type="caution">
    <text evidence="2">The sequence shown here is derived from an EMBL/GenBank/DDBJ whole genome shotgun (WGS) entry which is preliminary data.</text>
</comment>
<organism evidence="2 3">
    <name type="scientific">Streptomyces canarius</name>
    <dbReference type="NCBI Taxonomy" id="285453"/>
    <lineage>
        <taxon>Bacteria</taxon>
        <taxon>Bacillati</taxon>
        <taxon>Actinomycetota</taxon>
        <taxon>Actinomycetes</taxon>
        <taxon>Kitasatosporales</taxon>
        <taxon>Streptomycetaceae</taxon>
        <taxon>Streptomyces</taxon>
    </lineage>
</organism>
<evidence type="ECO:0000313" key="2">
    <source>
        <dbReference type="EMBL" id="GHA51672.1"/>
    </source>
</evidence>
<dbReference type="Proteomes" id="UP000653644">
    <property type="component" value="Unassembled WGS sequence"/>
</dbReference>
<dbReference type="SUPFAM" id="SSF48452">
    <property type="entry name" value="TPR-like"/>
    <property type="match status" value="1"/>
</dbReference>
<dbReference type="PROSITE" id="PS50943">
    <property type="entry name" value="HTH_CROC1"/>
    <property type="match status" value="1"/>
</dbReference>
<dbReference type="EMBL" id="BMVN01000030">
    <property type="protein sequence ID" value="GHA51672.1"/>
    <property type="molecule type" value="Genomic_DNA"/>
</dbReference>
<dbReference type="Gene3D" id="1.10.260.40">
    <property type="entry name" value="lambda repressor-like DNA-binding domains"/>
    <property type="match status" value="1"/>
</dbReference>
<name>A0ABQ3D1T8_9ACTN</name>